<keyword evidence="1" id="KW-1133">Transmembrane helix</keyword>
<evidence type="ECO:0008006" key="4">
    <source>
        <dbReference type="Google" id="ProtNLM"/>
    </source>
</evidence>
<proteinExistence type="predicted"/>
<dbReference type="Proteomes" id="UP000306631">
    <property type="component" value="Unassembled WGS sequence"/>
</dbReference>
<organism evidence="2 3">
    <name type="scientific">Stenotrophomonas maltophilia</name>
    <name type="common">Pseudomonas maltophilia</name>
    <name type="synonym">Xanthomonas maltophilia</name>
    <dbReference type="NCBI Taxonomy" id="40324"/>
    <lineage>
        <taxon>Bacteria</taxon>
        <taxon>Pseudomonadati</taxon>
        <taxon>Pseudomonadota</taxon>
        <taxon>Gammaproteobacteria</taxon>
        <taxon>Lysobacterales</taxon>
        <taxon>Lysobacteraceae</taxon>
        <taxon>Stenotrophomonas</taxon>
        <taxon>Stenotrophomonas maltophilia group</taxon>
    </lineage>
</organism>
<dbReference type="AlphaFoldDB" id="A0A4S2CZ58"/>
<keyword evidence="1" id="KW-0812">Transmembrane</keyword>
<evidence type="ECO:0000313" key="3">
    <source>
        <dbReference type="Proteomes" id="UP000306631"/>
    </source>
</evidence>
<feature type="transmembrane region" description="Helical" evidence="1">
    <location>
        <begin position="110"/>
        <end position="132"/>
    </location>
</feature>
<keyword evidence="1" id="KW-0472">Membrane</keyword>
<evidence type="ECO:0000256" key="1">
    <source>
        <dbReference type="SAM" id="Phobius"/>
    </source>
</evidence>
<name>A0A4S2CZ58_STEMA</name>
<gene>
    <name evidence="2" type="ORF">E5352_11305</name>
</gene>
<comment type="caution">
    <text evidence="2">The sequence shown here is derived from an EMBL/GenBank/DDBJ whole genome shotgun (WGS) entry which is preliminary data.</text>
</comment>
<sequence>MRVGRRSLTQLRADRDALQYAIDVEAARLAAQQTPADRCAEALMPLTSRLVEIRHQILLKTPARELMARCRELERLTSAPGRRSATGHYALESELRDLHLHFSHPRRRPLTLKVLMIFVAVVAAMVFLPRLIVDWLVG</sequence>
<reference evidence="2 3" key="1">
    <citation type="submission" date="2019-04" db="EMBL/GenBank/DDBJ databases">
        <title>Microbes associate with the intestines of laboratory mice.</title>
        <authorList>
            <person name="Navarre W."/>
            <person name="Wong E."/>
            <person name="Huang K."/>
            <person name="Tropini C."/>
            <person name="Ng K."/>
            <person name="Yu B."/>
        </authorList>
    </citation>
    <scope>NUCLEOTIDE SEQUENCE [LARGE SCALE GENOMIC DNA]</scope>
    <source>
        <strain evidence="2 3">NM62_B4-13</strain>
    </source>
</reference>
<dbReference type="OrthoDB" id="6053140at2"/>
<accession>A0A4S2CZ58</accession>
<evidence type="ECO:0000313" key="2">
    <source>
        <dbReference type="EMBL" id="TGY33955.1"/>
    </source>
</evidence>
<protein>
    <recommendedName>
        <fullName evidence="4">Transmembrane protein</fullName>
    </recommendedName>
</protein>
<dbReference type="EMBL" id="SRYW01000008">
    <property type="protein sequence ID" value="TGY33955.1"/>
    <property type="molecule type" value="Genomic_DNA"/>
</dbReference>